<dbReference type="RefSeq" id="WP_092462730.1">
    <property type="nucleotide sequence ID" value="NZ_BJEE01000006.1"/>
</dbReference>
<accession>A0A1C4AV06</accession>
<name>A0A1C4AV06_9LACO</name>
<sequence length="61" mass="7062">MDYNQMLDQLRSGELNQFIVTSEEFPDFYTVWRDYPYQNAVKGTAERGGIITYTAKSDEAS</sequence>
<reference evidence="2" key="1">
    <citation type="submission" date="2016-08" db="EMBL/GenBank/DDBJ databases">
        <authorList>
            <person name="Varghese N."/>
            <person name="Submissions Spin"/>
        </authorList>
    </citation>
    <scope>NUCLEOTIDE SEQUENCE [LARGE SCALE GENOMIC DNA]</scope>
    <source>
        <strain evidence="2">R-53094</strain>
    </source>
</reference>
<dbReference type="STRING" id="1505725.GA0061074_10730"/>
<evidence type="ECO:0000313" key="2">
    <source>
        <dbReference type="Proteomes" id="UP000199268"/>
    </source>
</evidence>
<proteinExistence type="predicted"/>
<protein>
    <submittedName>
        <fullName evidence="1">Uncharacterized protein</fullName>
    </submittedName>
</protein>
<keyword evidence="2" id="KW-1185">Reference proteome</keyword>
<dbReference type="OrthoDB" id="2146345at2"/>
<organism evidence="1 2">
    <name type="scientific">Weissella bombi</name>
    <dbReference type="NCBI Taxonomy" id="1505725"/>
    <lineage>
        <taxon>Bacteria</taxon>
        <taxon>Bacillati</taxon>
        <taxon>Bacillota</taxon>
        <taxon>Bacilli</taxon>
        <taxon>Lactobacillales</taxon>
        <taxon>Lactobacillaceae</taxon>
        <taxon>Weissella</taxon>
    </lineage>
</organism>
<dbReference type="Proteomes" id="UP000199268">
    <property type="component" value="Unassembled WGS sequence"/>
</dbReference>
<evidence type="ECO:0000313" key="1">
    <source>
        <dbReference type="EMBL" id="SCB98288.1"/>
    </source>
</evidence>
<dbReference type="AlphaFoldDB" id="A0A1C4AV06"/>
<gene>
    <name evidence="1" type="ORF">GA0061074_10730</name>
</gene>
<dbReference type="EMBL" id="FMAO01000007">
    <property type="protein sequence ID" value="SCB98288.1"/>
    <property type="molecule type" value="Genomic_DNA"/>
</dbReference>